<evidence type="ECO:0000313" key="2">
    <source>
        <dbReference type="Proteomes" id="UP000482800"/>
    </source>
</evidence>
<evidence type="ECO:0000313" key="1">
    <source>
        <dbReference type="EMBL" id="GFJ85012.1"/>
    </source>
</evidence>
<comment type="caution">
    <text evidence="1">The sequence shown here is derived from an EMBL/GenBank/DDBJ whole genome shotgun (WGS) entry which is preliminary data.</text>
</comment>
<name>A0A6V8KII1_9ACTN</name>
<dbReference type="AlphaFoldDB" id="A0A6V8KII1"/>
<protein>
    <submittedName>
        <fullName evidence="1">Uncharacterized protein</fullName>
    </submittedName>
</protein>
<gene>
    <name evidence="1" type="ORF">Phou_091920</name>
</gene>
<accession>A0A6V8KII1</accession>
<dbReference type="Proteomes" id="UP000482800">
    <property type="component" value="Unassembled WGS sequence"/>
</dbReference>
<reference evidence="1 2" key="2">
    <citation type="submission" date="2020-03" db="EMBL/GenBank/DDBJ databases">
        <authorList>
            <person name="Ichikawa N."/>
            <person name="Kimura A."/>
            <person name="Kitahashi Y."/>
            <person name="Uohara A."/>
        </authorList>
    </citation>
    <scope>NUCLEOTIDE SEQUENCE [LARGE SCALE GENOMIC DNA]</scope>
    <source>
        <strain evidence="1 2">NBRC 108639</strain>
    </source>
</reference>
<proteinExistence type="predicted"/>
<keyword evidence="2" id="KW-1185">Reference proteome</keyword>
<dbReference type="RefSeq" id="WP_173069837.1">
    <property type="nucleotide sequence ID" value="NZ_BAABGO010000063.1"/>
</dbReference>
<dbReference type="EMBL" id="BLPF01000004">
    <property type="protein sequence ID" value="GFJ85012.1"/>
    <property type="molecule type" value="Genomic_DNA"/>
</dbReference>
<reference evidence="1 2" key="1">
    <citation type="submission" date="2020-03" db="EMBL/GenBank/DDBJ databases">
        <title>Whole genome shotgun sequence of Phytohabitans houttuyneae NBRC 108639.</title>
        <authorList>
            <person name="Komaki H."/>
            <person name="Tamura T."/>
        </authorList>
    </citation>
    <scope>NUCLEOTIDE SEQUENCE [LARGE SCALE GENOMIC DNA]</scope>
    <source>
        <strain evidence="1 2">NBRC 108639</strain>
    </source>
</reference>
<sequence length="266" mass="29341">MPESETDKISISTKDMKLSKTSVTGKAGLRLGTSALLATIFPFLDARANVEGTRGKERSTQEERGDVIELRPIKTPHRQLIQLALHYSANLPDRVCSIGADDYGPVLDAAYVTQLPRALVFFEVPAGLPIIPLAVEHANGKVVTLFDELAGGISKTVRTLPPTYPAEDDSNATREYWKWYSNNYKPIVAMNVLESGIGEGGLPRWVDYRLPMTEHESLHLSVRGRGRYETGIYAYSTVLRGHEHGLRVVGTLKRGPGLNILAIFEN</sequence>
<organism evidence="1 2">
    <name type="scientific">Phytohabitans houttuyneae</name>
    <dbReference type="NCBI Taxonomy" id="1076126"/>
    <lineage>
        <taxon>Bacteria</taxon>
        <taxon>Bacillati</taxon>
        <taxon>Actinomycetota</taxon>
        <taxon>Actinomycetes</taxon>
        <taxon>Micromonosporales</taxon>
        <taxon>Micromonosporaceae</taxon>
    </lineage>
</organism>